<evidence type="ECO:0000313" key="6">
    <source>
        <dbReference type="EMBL" id="ODN83594.1"/>
    </source>
</evidence>
<dbReference type="PANTHER" id="PTHR13047">
    <property type="entry name" value="PRE-MRNA CLEAVAGE FACTOR IM, 25KD SUBUNIT"/>
    <property type="match status" value="1"/>
</dbReference>
<dbReference type="Gene3D" id="3.90.79.10">
    <property type="entry name" value="Nucleoside Triphosphate Pyrophosphohydrolase"/>
    <property type="match status" value="1"/>
</dbReference>
<comment type="similarity">
    <text evidence="2">Belongs to the Nudix hydrolase family. CPSF5 subfamily.</text>
</comment>
<evidence type="ECO:0008006" key="8">
    <source>
        <dbReference type="Google" id="ProtNLM"/>
    </source>
</evidence>
<dbReference type="GeneID" id="30153011"/>
<evidence type="ECO:0000313" key="7">
    <source>
        <dbReference type="Proteomes" id="UP000094065"/>
    </source>
</evidence>
<keyword evidence="7" id="KW-1185">Reference proteome</keyword>
<dbReference type="GO" id="GO:0005849">
    <property type="term" value="C:mRNA cleavage factor complex"/>
    <property type="evidence" value="ECO:0007669"/>
    <property type="project" value="InterPro"/>
</dbReference>
<dbReference type="SUPFAM" id="SSF55811">
    <property type="entry name" value="Nudix"/>
    <property type="match status" value="1"/>
</dbReference>
<sequence>MSKQEATLEAGILLFPLRSLNGSYPSLLLQWPACVGIPASHKPGLQTTSAHRLISSSDIAYSERESQPEEDHSITARLKRLEAHYEESGARRTVEAVMVVTVRGFPHVLVLQVANAFYKLPGGYLDPSESDSVGLITRLNEQLGVPIGTVAPHKGNDLPQNIWLAPEGGRDWEVRDCLSTWYRPHYDTFFYPYAPAHVSKPKECKKMYLVNLPPSKTFAVPANMKLHAIPIFEFYDNAARYGPQFAGIPYILSRFKLTGPEVDGADEEVARL</sequence>
<proteinExistence type="inferred from homology"/>
<accession>A0A1E3I4M9</accession>
<name>A0A1E3I4M9_9TREE</name>
<dbReference type="InterPro" id="IPR016706">
    <property type="entry name" value="Cleav_polyA_spec_factor_su5"/>
</dbReference>
<evidence type="ECO:0000256" key="1">
    <source>
        <dbReference type="ARBA" id="ARBA00004123"/>
    </source>
</evidence>
<keyword evidence="5" id="KW-0539">Nucleus</keyword>
<comment type="caution">
    <text evidence="6">The sequence shown here is derived from an EMBL/GenBank/DDBJ whole genome shotgun (WGS) entry which is preliminary data.</text>
</comment>
<comment type="subcellular location">
    <subcellularLocation>
        <location evidence="1">Nucleus</location>
    </subcellularLocation>
</comment>
<dbReference type="Proteomes" id="UP000094065">
    <property type="component" value="Unassembled WGS sequence"/>
</dbReference>
<dbReference type="AlphaFoldDB" id="A0A1E3I4M9"/>
<evidence type="ECO:0000256" key="4">
    <source>
        <dbReference type="ARBA" id="ARBA00022884"/>
    </source>
</evidence>
<evidence type="ECO:0000256" key="5">
    <source>
        <dbReference type="ARBA" id="ARBA00023242"/>
    </source>
</evidence>
<dbReference type="RefSeq" id="XP_018997594.1">
    <property type="nucleotide sequence ID" value="XM_019135167.1"/>
</dbReference>
<gene>
    <name evidence="6" type="ORF">L202_01702</name>
</gene>
<dbReference type="Pfam" id="PF13869">
    <property type="entry name" value="NUDIX_2"/>
    <property type="match status" value="1"/>
</dbReference>
<keyword evidence="3" id="KW-0507">mRNA processing</keyword>
<reference evidence="6 7" key="1">
    <citation type="submission" date="2016-06" db="EMBL/GenBank/DDBJ databases">
        <title>Evolution of pathogenesis and genome organization in the Tremellales.</title>
        <authorList>
            <person name="Cuomo C."/>
            <person name="Litvintseva A."/>
            <person name="Heitman J."/>
            <person name="Chen Y."/>
            <person name="Sun S."/>
            <person name="Springer D."/>
            <person name="Dromer F."/>
            <person name="Young S."/>
            <person name="Zeng Q."/>
            <person name="Chapman S."/>
            <person name="Gujja S."/>
            <person name="Saif S."/>
            <person name="Birren B."/>
        </authorList>
    </citation>
    <scope>NUCLEOTIDE SEQUENCE [LARGE SCALE GENOMIC DNA]</scope>
    <source>
        <strain evidence="6 7">CBS 6039</strain>
    </source>
</reference>
<dbReference type="CDD" id="cd18871">
    <property type="entry name" value="NUDIX_Cfim25_Nudt21"/>
    <property type="match status" value="1"/>
</dbReference>
<dbReference type="STRING" id="1295533.A0A1E3I4M9"/>
<dbReference type="FunFam" id="3.90.79.10:FF:000020">
    <property type="entry name" value="Pre-mRNA cleavage factor Im subunit 2"/>
    <property type="match status" value="1"/>
</dbReference>
<dbReference type="GO" id="GO:0003729">
    <property type="term" value="F:mRNA binding"/>
    <property type="evidence" value="ECO:0007669"/>
    <property type="project" value="InterPro"/>
</dbReference>
<dbReference type="OrthoDB" id="277288at2759"/>
<organism evidence="6 7">
    <name type="scientific">Cryptococcus amylolentus CBS 6039</name>
    <dbReference type="NCBI Taxonomy" id="1295533"/>
    <lineage>
        <taxon>Eukaryota</taxon>
        <taxon>Fungi</taxon>
        <taxon>Dikarya</taxon>
        <taxon>Basidiomycota</taxon>
        <taxon>Agaricomycotina</taxon>
        <taxon>Tremellomycetes</taxon>
        <taxon>Tremellales</taxon>
        <taxon>Cryptococcaceae</taxon>
        <taxon>Cryptococcus</taxon>
    </lineage>
</organism>
<keyword evidence="4" id="KW-0694">RNA-binding</keyword>
<dbReference type="InterPro" id="IPR015797">
    <property type="entry name" value="NUDIX_hydrolase-like_dom_sf"/>
</dbReference>
<dbReference type="GO" id="GO:0031124">
    <property type="term" value="P:mRNA 3'-end processing"/>
    <property type="evidence" value="ECO:0007669"/>
    <property type="project" value="InterPro"/>
</dbReference>
<dbReference type="EMBL" id="AWGJ01000002">
    <property type="protein sequence ID" value="ODN83594.1"/>
    <property type="molecule type" value="Genomic_DNA"/>
</dbReference>
<evidence type="ECO:0000256" key="2">
    <source>
        <dbReference type="ARBA" id="ARBA00009710"/>
    </source>
</evidence>
<protein>
    <recommendedName>
        <fullName evidence="8">Cleavage and polyadenylation specificity factor subunit 5</fullName>
    </recommendedName>
</protein>
<evidence type="ECO:0000256" key="3">
    <source>
        <dbReference type="ARBA" id="ARBA00022664"/>
    </source>
</evidence>